<reference evidence="2 3" key="1">
    <citation type="submission" date="2020-06" db="EMBL/GenBank/DDBJ databases">
        <title>Transcriptomic and genomic resources for Thalictrum thalictroides and T. hernandezii: Facilitating candidate gene discovery in an emerging model plant lineage.</title>
        <authorList>
            <person name="Arias T."/>
            <person name="Riano-Pachon D.M."/>
            <person name="Di Stilio V.S."/>
        </authorList>
    </citation>
    <scope>NUCLEOTIDE SEQUENCE [LARGE SCALE GENOMIC DNA]</scope>
    <source>
        <strain evidence="3">cv. WT478/WT964</strain>
        <tissue evidence="2">Leaves</tissue>
    </source>
</reference>
<feature type="region of interest" description="Disordered" evidence="1">
    <location>
        <begin position="51"/>
        <end position="71"/>
    </location>
</feature>
<gene>
    <name evidence="2" type="ORF">FRX31_027283</name>
</gene>
<keyword evidence="3" id="KW-1185">Reference proteome</keyword>
<feature type="compositionally biased region" description="Low complexity" evidence="1">
    <location>
        <begin position="62"/>
        <end position="71"/>
    </location>
</feature>
<sequence>MEKENSDIFFKSLWVMQENERLSKQAKLLDQENKALLNELEKKYSMIINLESSKPADPNNGSTSTSTSTKP</sequence>
<dbReference type="Proteomes" id="UP000554482">
    <property type="component" value="Unassembled WGS sequence"/>
</dbReference>
<dbReference type="AlphaFoldDB" id="A0A7J6VEK4"/>
<evidence type="ECO:0000256" key="1">
    <source>
        <dbReference type="SAM" id="MobiDB-lite"/>
    </source>
</evidence>
<dbReference type="PANTHER" id="PTHR33601">
    <property type="entry name" value="PROTEIN LITTLE ZIPPER 4"/>
    <property type="match status" value="1"/>
</dbReference>
<dbReference type="EMBL" id="JABWDY010033906">
    <property type="protein sequence ID" value="KAF5183131.1"/>
    <property type="molecule type" value="Genomic_DNA"/>
</dbReference>
<dbReference type="PANTHER" id="PTHR33601:SF1">
    <property type="entry name" value="PROTEIN LITTLE ZIPPER 4"/>
    <property type="match status" value="1"/>
</dbReference>
<evidence type="ECO:0000313" key="3">
    <source>
        <dbReference type="Proteomes" id="UP000554482"/>
    </source>
</evidence>
<proteinExistence type="predicted"/>
<comment type="caution">
    <text evidence="2">The sequence shown here is derived from an EMBL/GenBank/DDBJ whole genome shotgun (WGS) entry which is preliminary data.</text>
</comment>
<dbReference type="InterPro" id="IPR039312">
    <property type="entry name" value="ZPR"/>
</dbReference>
<accession>A0A7J6VEK4</accession>
<evidence type="ECO:0000313" key="2">
    <source>
        <dbReference type="EMBL" id="KAF5183131.1"/>
    </source>
</evidence>
<protein>
    <submittedName>
        <fullName evidence="2">Uncharacterized protein</fullName>
    </submittedName>
</protein>
<name>A0A7J6VEK4_THATH</name>
<dbReference type="OrthoDB" id="1714540at2759"/>
<organism evidence="2 3">
    <name type="scientific">Thalictrum thalictroides</name>
    <name type="common">Rue-anemone</name>
    <name type="synonym">Anemone thalictroides</name>
    <dbReference type="NCBI Taxonomy" id="46969"/>
    <lineage>
        <taxon>Eukaryota</taxon>
        <taxon>Viridiplantae</taxon>
        <taxon>Streptophyta</taxon>
        <taxon>Embryophyta</taxon>
        <taxon>Tracheophyta</taxon>
        <taxon>Spermatophyta</taxon>
        <taxon>Magnoliopsida</taxon>
        <taxon>Ranunculales</taxon>
        <taxon>Ranunculaceae</taxon>
        <taxon>Thalictroideae</taxon>
        <taxon>Thalictrum</taxon>
    </lineage>
</organism>